<evidence type="ECO:0000313" key="3">
    <source>
        <dbReference type="Proteomes" id="UP000646548"/>
    </source>
</evidence>
<keyword evidence="1" id="KW-0732">Signal</keyword>
<accession>A0A834FJL0</accession>
<sequence>MSRITAGIVLFILLINCVCSNTGKNRKDLFLNSIKLTGYVSAVEEFLDVGFTKQEIRRCACKRIPRGKLLCPSGLVPKNDDARQDLHKCLCKHFYKSGHPKMQVFCPPRISQIQTPL</sequence>
<evidence type="ECO:0000313" key="2">
    <source>
        <dbReference type="EMBL" id="KAF6735283.1"/>
    </source>
</evidence>
<name>A0A834FJL0_ORYME</name>
<feature type="chain" id="PRO_5032982781" description="Clip domain-containing protein" evidence="1">
    <location>
        <begin position="21"/>
        <end position="117"/>
    </location>
</feature>
<evidence type="ECO:0008006" key="4">
    <source>
        <dbReference type="Google" id="ProtNLM"/>
    </source>
</evidence>
<gene>
    <name evidence="2" type="ORF">FQA47_022011</name>
</gene>
<proteinExistence type="predicted"/>
<organism evidence="2 3">
    <name type="scientific">Oryzias melastigma</name>
    <name type="common">Marine medaka</name>
    <dbReference type="NCBI Taxonomy" id="30732"/>
    <lineage>
        <taxon>Eukaryota</taxon>
        <taxon>Metazoa</taxon>
        <taxon>Chordata</taxon>
        <taxon>Craniata</taxon>
        <taxon>Vertebrata</taxon>
        <taxon>Euteleostomi</taxon>
        <taxon>Actinopterygii</taxon>
        <taxon>Neopterygii</taxon>
        <taxon>Teleostei</taxon>
        <taxon>Neoteleostei</taxon>
        <taxon>Acanthomorphata</taxon>
        <taxon>Ovalentaria</taxon>
        <taxon>Atherinomorphae</taxon>
        <taxon>Beloniformes</taxon>
        <taxon>Adrianichthyidae</taxon>
        <taxon>Oryziinae</taxon>
        <taxon>Oryzias</taxon>
    </lineage>
</organism>
<dbReference type="Proteomes" id="UP000646548">
    <property type="component" value="Unassembled WGS sequence"/>
</dbReference>
<reference evidence="2" key="1">
    <citation type="journal article" name="BMC Genomics">
        <title>Long-read sequencing and de novo genome assembly of marine medaka (Oryzias melastigma).</title>
        <authorList>
            <person name="Liang P."/>
            <person name="Saqib H.S.A."/>
            <person name="Ni X."/>
            <person name="Shen Y."/>
        </authorList>
    </citation>
    <scope>NUCLEOTIDE SEQUENCE</scope>
    <source>
        <strain evidence="2">Bigg-433</strain>
    </source>
</reference>
<comment type="caution">
    <text evidence="2">The sequence shown here is derived from an EMBL/GenBank/DDBJ whole genome shotgun (WGS) entry which is preliminary data.</text>
</comment>
<evidence type="ECO:0000256" key="1">
    <source>
        <dbReference type="SAM" id="SignalP"/>
    </source>
</evidence>
<dbReference type="AlphaFoldDB" id="A0A834FJL0"/>
<protein>
    <recommendedName>
        <fullName evidence="4">Clip domain-containing protein</fullName>
    </recommendedName>
</protein>
<feature type="signal peptide" evidence="1">
    <location>
        <begin position="1"/>
        <end position="20"/>
    </location>
</feature>
<dbReference type="EMBL" id="WKFB01000113">
    <property type="protein sequence ID" value="KAF6735283.1"/>
    <property type="molecule type" value="Genomic_DNA"/>
</dbReference>